<dbReference type="OrthoDB" id="3907150at2759"/>
<keyword evidence="2" id="KW-0812">Transmembrane</keyword>
<feature type="region of interest" description="Disordered" evidence="1">
    <location>
        <begin position="53"/>
        <end position="75"/>
    </location>
</feature>
<reference evidence="3 4" key="1">
    <citation type="journal article" date="2014" name="BMC Genomics">
        <title>Genome sequencing of four Aureobasidium pullulans varieties: biotechnological potential, stress tolerance, and description of new species.</title>
        <authorList>
            <person name="Gostin Ar C."/>
            <person name="Ohm R.A."/>
            <person name="Kogej T."/>
            <person name="Sonjak S."/>
            <person name="Turk M."/>
            <person name="Zajc J."/>
            <person name="Zalar P."/>
            <person name="Grube M."/>
            <person name="Sun H."/>
            <person name="Han J."/>
            <person name="Sharma A."/>
            <person name="Chiniquy J."/>
            <person name="Ngan C.Y."/>
            <person name="Lipzen A."/>
            <person name="Barry K."/>
            <person name="Grigoriev I.V."/>
            <person name="Gunde-Cimerman N."/>
        </authorList>
    </citation>
    <scope>NUCLEOTIDE SEQUENCE [LARGE SCALE GENOMIC DNA]</scope>
    <source>
        <strain evidence="3 4">CBS 147.97</strain>
    </source>
</reference>
<dbReference type="GeneID" id="25413014"/>
<dbReference type="RefSeq" id="XP_013431026.1">
    <property type="nucleotide sequence ID" value="XM_013575572.1"/>
</dbReference>
<keyword evidence="2" id="KW-1133">Transmembrane helix</keyword>
<feature type="transmembrane region" description="Helical" evidence="2">
    <location>
        <begin position="205"/>
        <end position="227"/>
    </location>
</feature>
<dbReference type="EMBL" id="KL584703">
    <property type="protein sequence ID" value="KEQ76721.1"/>
    <property type="molecule type" value="Genomic_DNA"/>
</dbReference>
<protein>
    <submittedName>
        <fullName evidence="3">Uncharacterized protein</fullName>
    </submittedName>
</protein>
<feature type="transmembrane region" description="Helical" evidence="2">
    <location>
        <begin position="174"/>
        <end position="193"/>
    </location>
</feature>
<evidence type="ECO:0000313" key="4">
    <source>
        <dbReference type="Proteomes" id="UP000027730"/>
    </source>
</evidence>
<accession>A0A074XQ48</accession>
<dbReference type="HOGENOM" id="CLU_739624_0_0_1"/>
<evidence type="ECO:0000256" key="2">
    <source>
        <dbReference type="SAM" id="Phobius"/>
    </source>
</evidence>
<feature type="compositionally biased region" description="Low complexity" evidence="1">
    <location>
        <begin position="123"/>
        <end position="133"/>
    </location>
</feature>
<keyword evidence="4" id="KW-1185">Reference proteome</keyword>
<evidence type="ECO:0000313" key="3">
    <source>
        <dbReference type="EMBL" id="KEQ76721.1"/>
    </source>
</evidence>
<proteinExistence type="predicted"/>
<dbReference type="Proteomes" id="UP000027730">
    <property type="component" value="Unassembled WGS sequence"/>
</dbReference>
<feature type="region of interest" description="Disordered" evidence="1">
    <location>
        <begin position="91"/>
        <end position="136"/>
    </location>
</feature>
<keyword evidence="2" id="KW-0472">Membrane</keyword>
<dbReference type="AlphaFoldDB" id="A0A074XQ48"/>
<gene>
    <name evidence="3" type="ORF">M436DRAFT_60539</name>
</gene>
<organism evidence="3 4">
    <name type="scientific">Aureobasidium namibiae CBS 147.97</name>
    <dbReference type="NCBI Taxonomy" id="1043004"/>
    <lineage>
        <taxon>Eukaryota</taxon>
        <taxon>Fungi</taxon>
        <taxon>Dikarya</taxon>
        <taxon>Ascomycota</taxon>
        <taxon>Pezizomycotina</taxon>
        <taxon>Dothideomycetes</taxon>
        <taxon>Dothideomycetidae</taxon>
        <taxon>Dothideales</taxon>
        <taxon>Saccotheciaceae</taxon>
        <taxon>Aureobasidium</taxon>
    </lineage>
</organism>
<evidence type="ECO:0000256" key="1">
    <source>
        <dbReference type="SAM" id="MobiDB-lite"/>
    </source>
</evidence>
<feature type="compositionally biased region" description="Low complexity" evidence="1">
    <location>
        <begin position="91"/>
        <end position="112"/>
    </location>
</feature>
<name>A0A074XQ48_9PEZI</name>
<sequence length="370" mass="40552">MASLWRPFRLLPQLQSTTLSQPLGLRACTPFQTRLLHSSPIFHVRKPSNAIVKPIDASAPSRKKQRKDALKKQEEATERLISQRLASVTSAAPAYSHAPPPTTHHSAAHTSPQRQFTVKRPAEAISASSSPSSPLVPTLDYVPGGRSGVTQALQELASADSPLLIYEATKARQYVAWCLFASLLLGGLTAVQVGFFTTDPSKSNFLIATTFLLTGLIWATLASWTAYGANDVIKRIWAIPSATGKPLLRIEPVKLLFGQRPLPFDVPLGRVFTDRGFEHSIASYNATRNARQKSGLLDALFGPVRTLLSANSKMCTRKASFAQLRVAEMGNWKVDIRDCNVADGGKILDLLIIPVKREKGWFASLFIRED</sequence>